<dbReference type="EC" id="2.5.1.78" evidence="3 9"/>
<keyword evidence="4 9" id="KW-0686">Riboflavin biosynthesis</keyword>
<comment type="function">
    <text evidence="7 9">Catalyzes the formation of 6,7-dimethyl-8-ribityllumazine by condensation of 5-amino-6-(D-ribitylamino)uracil with 3,4-dihydroxy-2-butanone 4-phosphate. This is the penultimate step in the biosynthesis of riboflavin.</text>
</comment>
<evidence type="ECO:0000256" key="1">
    <source>
        <dbReference type="ARBA" id="ARBA00004917"/>
    </source>
</evidence>
<evidence type="ECO:0000313" key="10">
    <source>
        <dbReference type="EMBL" id="CUI16842.1"/>
    </source>
</evidence>
<dbReference type="NCBIfam" id="TIGR00114">
    <property type="entry name" value="lumazine-synth"/>
    <property type="match status" value="1"/>
</dbReference>
<dbReference type="KEGG" id="pnl:PNK_1225"/>
<dbReference type="InterPro" id="IPR036467">
    <property type="entry name" value="LS/RS_sf"/>
</dbReference>
<feature type="binding site" evidence="9">
    <location>
        <begin position="80"/>
        <end position="82"/>
    </location>
    <ligand>
        <name>5-amino-6-(D-ribitylamino)uracil</name>
        <dbReference type="ChEBI" id="CHEBI:15934"/>
    </ligand>
</feature>
<dbReference type="FunFam" id="3.40.50.960:FF:000001">
    <property type="entry name" value="6,7-dimethyl-8-ribityllumazine synthase"/>
    <property type="match status" value="1"/>
</dbReference>
<keyword evidence="5 9" id="KW-0808">Transferase</keyword>
<evidence type="ECO:0000313" key="11">
    <source>
        <dbReference type="Proteomes" id="UP000069902"/>
    </source>
</evidence>
<dbReference type="InterPro" id="IPR002180">
    <property type="entry name" value="LS/RS"/>
</dbReference>
<keyword evidence="11" id="KW-1185">Reference proteome</keyword>
<dbReference type="CDD" id="cd09209">
    <property type="entry name" value="Lumazine_synthase-I"/>
    <property type="match status" value="1"/>
</dbReference>
<comment type="similarity">
    <text evidence="2 9">Belongs to the DMRL synthase family.</text>
</comment>
<evidence type="ECO:0000256" key="8">
    <source>
        <dbReference type="ARBA" id="ARBA00072606"/>
    </source>
</evidence>
<dbReference type="Proteomes" id="UP000069902">
    <property type="component" value="Chromosome cPNK"/>
</dbReference>
<proteinExistence type="inferred from homology"/>
<dbReference type="GO" id="GO:0009349">
    <property type="term" value="C:riboflavin synthase complex"/>
    <property type="evidence" value="ECO:0007669"/>
    <property type="project" value="UniProtKB-UniRule"/>
</dbReference>
<dbReference type="GO" id="GO:0000906">
    <property type="term" value="F:6,7-dimethyl-8-ribityllumazine synthase activity"/>
    <property type="evidence" value="ECO:0007669"/>
    <property type="project" value="UniProtKB-UniRule"/>
</dbReference>
<evidence type="ECO:0000256" key="9">
    <source>
        <dbReference type="HAMAP-Rule" id="MF_00178"/>
    </source>
</evidence>
<protein>
    <recommendedName>
        <fullName evidence="8 9">6,7-dimethyl-8-ribityllumazine synthase</fullName>
        <shortName evidence="9">DMRL synthase</shortName>
        <shortName evidence="9">LS</shortName>
        <shortName evidence="9">Lumazine synthase</shortName>
        <ecNumber evidence="3 9">2.5.1.78</ecNumber>
    </recommendedName>
</protein>
<feature type="binding site" evidence="9">
    <location>
        <position position="113"/>
    </location>
    <ligand>
        <name>5-amino-6-(D-ribitylamino)uracil</name>
        <dbReference type="ChEBI" id="CHEBI:15934"/>
    </ligand>
</feature>
<dbReference type="HAMAP" id="MF_00178">
    <property type="entry name" value="Lumazine_synth"/>
    <property type="match status" value="1"/>
</dbReference>
<name>A0A0U5JDF7_9BACT</name>
<dbReference type="GO" id="GO:0009231">
    <property type="term" value="P:riboflavin biosynthetic process"/>
    <property type="evidence" value="ECO:0007669"/>
    <property type="project" value="UniProtKB-UniRule"/>
</dbReference>
<dbReference type="SUPFAM" id="SSF52121">
    <property type="entry name" value="Lumazine synthase"/>
    <property type="match status" value="1"/>
</dbReference>
<feature type="binding site" evidence="9">
    <location>
        <begin position="85"/>
        <end position="86"/>
    </location>
    <ligand>
        <name>(2S)-2-hydroxy-3-oxobutyl phosphate</name>
        <dbReference type="ChEBI" id="CHEBI:58830"/>
    </ligand>
</feature>
<dbReference type="Pfam" id="PF00885">
    <property type="entry name" value="DMRL_synthase"/>
    <property type="match status" value="1"/>
</dbReference>
<feature type="binding site" evidence="9">
    <location>
        <position position="22"/>
    </location>
    <ligand>
        <name>5-amino-6-(D-ribitylamino)uracil</name>
        <dbReference type="ChEBI" id="CHEBI:15934"/>
    </ligand>
</feature>
<gene>
    <name evidence="9 10" type="primary">ribH</name>
    <name evidence="10" type="ORF">PNK_1225</name>
</gene>
<dbReference type="GO" id="GO:0005829">
    <property type="term" value="C:cytosol"/>
    <property type="evidence" value="ECO:0007669"/>
    <property type="project" value="TreeGrafter"/>
</dbReference>
<dbReference type="RefSeq" id="WP_059060952.1">
    <property type="nucleotide sequence ID" value="NZ_LN879502.1"/>
</dbReference>
<dbReference type="AlphaFoldDB" id="A0A0U5JDF7"/>
<dbReference type="InParanoid" id="A0A0U5JDF7"/>
<dbReference type="InterPro" id="IPR034964">
    <property type="entry name" value="LS"/>
</dbReference>
<evidence type="ECO:0000256" key="5">
    <source>
        <dbReference type="ARBA" id="ARBA00022679"/>
    </source>
</evidence>
<dbReference type="EMBL" id="LN879502">
    <property type="protein sequence ID" value="CUI16842.1"/>
    <property type="molecule type" value="Genomic_DNA"/>
</dbReference>
<dbReference type="NCBIfam" id="NF000812">
    <property type="entry name" value="PRK00061.1-4"/>
    <property type="match status" value="1"/>
</dbReference>
<dbReference type="STRING" id="389348.PNK_1225"/>
<evidence type="ECO:0000256" key="4">
    <source>
        <dbReference type="ARBA" id="ARBA00022619"/>
    </source>
</evidence>
<dbReference type="UniPathway" id="UPA00275">
    <property type="reaction ID" value="UER00404"/>
</dbReference>
<comment type="pathway">
    <text evidence="1 9">Cofactor biosynthesis; riboflavin biosynthesis; riboflavin from 2-hydroxy-3-oxobutyl phosphate and 5-amino-6-(D-ribitylamino)uracil: step 1/2.</text>
</comment>
<dbReference type="PATRIC" id="fig|389348.3.peg.1359"/>
<accession>A0A0U5JDF7</accession>
<dbReference type="FunCoup" id="A0A0U5JDF7">
    <property type="interactions" value="406"/>
</dbReference>
<feature type="active site" description="Proton donor" evidence="9">
    <location>
        <position position="88"/>
    </location>
</feature>
<sequence>MKEYKGKLTNSNVRIGIVVARFNDMITHSLLQGALDTLERHGISSQSISVAWVPGAFEIPLIAKKMAHSGQFDAIICLGAVIRGATPHFDYVAGQAASGVANLSLETNLPVIFGVLTTDTIEQAIERAGTKAGNKGSDAALAALEMIDLLRQLQLSCNFPPSLQTACMSVKEGNLSQVKV</sequence>
<comment type="catalytic activity">
    <reaction evidence="6 9">
        <text>(2S)-2-hydroxy-3-oxobutyl phosphate + 5-amino-6-(D-ribitylamino)uracil = 6,7-dimethyl-8-(1-D-ribityl)lumazine + phosphate + 2 H2O + H(+)</text>
        <dbReference type="Rhea" id="RHEA:26152"/>
        <dbReference type="ChEBI" id="CHEBI:15377"/>
        <dbReference type="ChEBI" id="CHEBI:15378"/>
        <dbReference type="ChEBI" id="CHEBI:15934"/>
        <dbReference type="ChEBI" id="CHEBI:43474"/>
        <dbReference type="ChEBI" id="CHEBI:58201"/>
        <dbReference type="ChEBI" id="CHEBI:58830"/>
        <dbReference type="EC" id="2.5.1.78"/>
    </reaction>
</comment>
<evidence type="ECO:0000256" key="2">
    <source>
        <dbReference type="ARBA" id="ARBA00007424"/>
    </source>
</evidence>
<feature type="binding site" evidence="9">
    <location>
        <position position="127"/>
    </location>
    <ligand>
        <name>(2S)-2-hydroxy-3-oxobutyl phosphate</name>
        <dbReference type="ChEBI" id="CHEBI:58830"/>
    </ligand>
</feature>
<dbReference type="PANTHER" id="PTHR21058:SF0">
    <property type="entry name" value="6,7-DIMETHYL-8-RIBITYLLUMAZINE SYNTHASE"/>
    <property type="match status" value="1"/>
</dbReference>
<organism evidence="10 11">
    <name type="scientific">Candidatus Protochlamydia naegleriophila</name>
    <dbReference type="NCBI Taxonomy" id="389348"/>
    <lineage>
        <taxon>Bacteria</taxon>
        <taxon>Pseudomonadati</taxon>
        <taxon>Chlamydiota</taxon>
        <taxon>Chlamydiia</taxon>
        <taxon>Parachlamydiales</taxon>
        <taxon>Parachlamydiaceae</taxon>
        <taxon>Candidatus Protochlamydia</taxon>
    </lineage>
</organism>
<dbReference type="Gene3D" id="3.40.50.960">
    <property type="entry name" value="Lumazine/riboflavin synthase"/>
    <property type="match status" value="1"/>
</dbReference>
<dbReference type="PANTHER" id="PTHR21058">
    <property type="entry name" value="6,7-DIMETHYL-8-RIBITYLLUMAZINE SYNTHASE DMRL SYNTHASE LUMAZINE SYNTHASE"/>
    <property type="match status" value="1"/>
</dbReference>
<evidence type="ECO:0000256" key="7">
    <source>
        <dbReference type="ARBA" id="ARBA00058151"/>
    </source>
</evidence>
<reference evidence="11" key="1">
    <citation type="submission" date="2015-09" db="EMBL/GenBank/DDBJ databases">
        <authorList>
            <person name="Bertelli C."/>
        </authorList>
    </citation>
    <scope>NUCLEOTIDE SEQUENCE [LARGE SCALE GENOMIC DNA]</scope>
    <source>
        <strain evidence="11">KNic</strain>
    </source>
</reference>
<feature type="binding site" evidence="9">
    <location>
        <begin position="56"/>
        <end position="58"/>
    </location>
    <ligand>
        <name>5-amino-6-(D-ribitylamino)uracil</name>
        <dbReference type="ChEBI" id="CHEBI:15934"/>
    </ligand>
</feature>
<evidence type="ECO:0000256" key="6">
    <source>
        <dbReference type="ARBA" id="ARBA00048785"/>
    </source>
</evidence>
<evidence type="ECO:0000256" key="3">
    <source>
        <dbReference type="ARBA" id="ARBA00012664"/>
    </source>
</evidence>